<reference evidence="2 3" key="1">
    <citation type="submission" date="2020-03" db="EMBL/GenBank/DDBJ databases">
        <title>Metagenomic, metatranscriptomic, and metabolomic analyses revealed the key microbes and metabolic features during the fermentation of ganjang, Korean traditional soy sauce.</title>
        <authorList>
            <person name="Chun B.H."/>
            <person name="Jeon C.O."/>
        </authorList>
    </citation>
    <scope>NUCLEOTIDE SEQUENCE [LARGE SCALE GENOMIC DNA]</scope>
    <source>
        <strain evidence="2 3">KG14</strain>
    </source>
</reference>
<protein>
    <submittedName>
        <fullName evidence="2">Uncharacterized protein</fullName>
    </submittedName>
</protein>
<evidence type="ECO:0000256" key="1">
    <source>
        <dbReference type="SAM" id="MobiDB-lite"/>
    </source>
</evidence>
<name>A0A851HZZ9_9GAMM</name>
<organism evidence="2 3">
    <name type="scientific">Marinobacter adhaerens</name>
    <dbReference type="NCBI Taxonomy" id="1033846"/>
    <lineage>
        <taxon>Bacteria</taxon>
        <taxon>Pseudomonadati</taxon>
        <taxon>Pseudomonadota</taxon>
        <taxon>Gammaproteobacteria</taxon>
        <taxon>Pseudomonadales</taxon>
        <taxon>Marinobacteraceae</taxon>
        <taxon>Marinobacter</taxon>
    </lineage>
</organism>
<dbReference type="Proteomes" id="UP000536442">
    <property type="component" value="Unassembled WGS sequence"/>
</dbReference>
<feature type="region of interest" description="Disordered" evidence="1">
    <location>
        <begin position="72"/>
        <end position="108"/>
    </location>
</feature>
<evidence type="ECO:0000313" key="2">
    <source>
        <dbReference type="EMBL" id="NWN92822.1"/>
    </source>
</evidence>
<feature type="region of interest" description="Disordered" evidence="1">
    <location>
        <begin position="160"/>
        <end position="188"/>
    </location>
</feature>
<comment type="caution">
    <text evidence="2">The sequence shown here is derived from an EMBL/GenBank/DDBJ whole genome shotgun (WGS) entry which is preliminary data.</text>
</comment>
<dbReference type="EMBL" id="JABEVQ010000009">
    <property type="protein sequence ID" value="NWN92822.1"/>
    <property type="molecule type" value="Genomic_DNA"/>
</dbReference>
<dbReference type="AlphaFoldDB" id="A0A851HZZ9"/>
<feature type="compositionally biased region" description="Basic and acidic residues" evidence="1">
    <location>
        <begin position="176"/>
        <end position="188"/>
    </location>
</feature>
<gene>
    <name evidence="2" type="ORF">HLV39_15120</name>
</gene>
<sequence>MFQLIFRGECTPGTDSATARDNARAIFKASAEQIERMFSGNTVVIRNKLDEAQAQKYRAVMEKHGMVAHVQPMPGTRPQVTPAPAASTDNSTRTPEPGSAAPETEPGDRLAVAGDKVNDILAGSSLGLDPVGVTLVEPRQSEPPVFQHLEDWELAPAGSDLGVERDRLPHSVPDVSHLKLVDDKPDNT</sequence>
<accession>A0A851HZZ9</accession>
<keyword evidence="3" id="KW-1185">Reference proteome</keyword>
<evidence type="ECO:0000313" key="3">
    <source>
        <dbReference type="Proteomes" id="UP000536442"/>
    </source>
</evidence>
<proteinExistence type="predicted"/>